<dbReference type="SUPFAM" id="SSF51905">
    <property type="entry name" value="FAD/NAD(P)-binding domain"/>
    <property type="match status" value="1"/>
</dbReference>
<dbReference type="Gene3D" id="3.50.50.60">
    <property type="entry name" value="FAD/NAD(P)-binding domain"/>
    <property type="match status" value="1"/>
</dbReference>
<keyword evidence="5" id="KW-1185">Reference proteome</keyword>
<dbReference type="Pfam" id="PF01494">
    <property type="entry name" value="FAD_binding_3"/>
    <property type="match status" value="1"/>
</dbReference>
<dbReference type="RefSeq" id="WP_190266880.1">
    <property type="nucleotide sequence ID" value="NZ_BAABAD010000004.1"/>
</dbReference>
<dbReference type="PANTHER" id="PTHR13789">
    <property type="entry name" value="MONOOXYGENASE"/>
    <property type="match status" value="1"/>
</dbReference>
<dbReference type="InterPro" id="IPR036188">
    <property type="entry name" value="FAD/NAD-bd_sf"/>
</dbReference>
<dbReference type="PRINTS" id="PR00420">
    <property type="entry name" value="RNGMNOXGNASE"/>
</dbReference>
<dbReference type="Proteomes" id="UP000602395">
    <property type="component" value="Unassembled WGS sequence"/>
</dbReference>
<sequence length="373" mass="40154">MSPLNVLVIGAGVAGTATAILLAERGIDVDLVDVKADVSTSGSGITLQGNALRVLRDLGVWDEASSHGYCFDTVGFRAPDGTLLAELPDARTGGQDLPATMGMHRPTLARILLERAASLGVKARFGVCVHALDHDDAGVTATFEDQTTGRYDLVVGADGLRSRTRSQIGIDVGPEGTGMGIWRVFAPRPDTVTRTDLTYGGSCYIAGYCPTGRDTLYAYLVEDAQDRSALTPDEALETMRTLAADYHGPWDDIRDGMTDSSRINYTRFESHVVDGPWHRGRVVLIGDAAHSCPPTLAQGAAQALEDAAVLADVVAKHHDIDDAMWQEFTDRRLERAKTVVDSSVQLGRWMLDHEQGDVPGLMHRISEMLTTPA</sequence>
<dbReference type="InterPro" id="IPR050493">
    <property type="entry name" value="FAD-dep_Monooxygenase_BioMet"/>
</dbReference>
<keyword evidence="1" id="KW-0560">Oxidoreductase</keyword>
<name>A0ABR7WBL2_9ACTN</name>
<dbReference type="NCBIfam" id="NF005313">
    <property type="entry name" value="PRK06847.1"/>
    <property type="match status" value="1"/>
</dbReference>
<evidence type="ECO:0000256" key="2">
    <source>
        <dbReference type="ARBA" id="ARBA00023033"/>
    </source>
</evidence>
<gene>
    <name evidence="4" type="ORF">IDF66_11160</name>
</gene>
<evidence type="ECO:0000313" key="5">
    <source>
        <dbReference type="Proteomes" id="UP000602395"/>
    </source>
</evidence>
<dbReference type="PANTHER" id="PTHR13789:SF309">
    <property type="entry name" value="PUTATIVE (AFU_ORTHOLOGUE AFUA_6G14510)-RELATED"/>
    <property type="match status" value="1"/>
</dbReference>
<reference evidence="4 5" key="1">
    <citation type="submission" date="2020-09" db="EMBL/GenBank/DDBJ databases">
        <title>Novel species in genus Gordonia.</title>
        <authorList>
            <person name="Zhang G."/>
        </authorList>
    </citation>
    <scope>NUCLEOTIDE SEQUENCE [LARGE SCALE GENOMIC DNA]</scope>
    <source>
        <strain evidence="4 5">ON-33</strain>
    </source>
</reference>
<dbReference type="InterPro" id="IPR002938">
    <property type="entry name" value="FAD-bd"/>
</dbReference>
<evidence type="ECO:0000256" key="1">
    <source>
        <dbReference type="ARBA" id="ARBA00023002"/>
    </source>
</evidence>
<feature type="domain" description="FAD-binding" evidence="3">
    <location>
        <begin position="5"/>
        <end position="342"/>
    </location>
</feature>
<protein>
    <submittedName>
        <fullName evidence="4">FAD-dependent oxidoreductase</fullName>
    </submittedName>
</protein>
<organism evidence="4 5">
    <name type="scientific">Gordonia hankookensis</name>
    <dbReference type="NCBI Taxonomy" id="589403"/>
    <lineage>
        <taxon>Bacteria</taxon>
        <taxon>Bacillati</taxon>
        <taxon>Actinomycetota</taxon>
        <taxon>Actinomycetes</taxon>
        <taxon>Mycobacteriales</taxon>
        <taxon>Gordoniaceae</taxon>
        <taxon>Gordonia</taxon>
    </lineage>
</organism>
<evidence type="ECO:0000259" key="3">
    <source>
        <dbReference type="Pfam" id="PF01494"/>
    </source>
</evidence>
<keyword evidence="2" id="KW-0503">Monooxygenase</keyword>
<proteinExistence type="predicted"/>
<evidence type="ECO:0000313" key="4">
    <source>
        <dbReference type="EMBL" id="MBD1320148.1"/>
    </source>
</evidence>
<comment type="caution">
    <text evidence="4">The sequence shown here is derived from an EMBL/GenBank/DDBJ whole genome shotgun (WGS) entry which is preliminary data.</text>
</comment>
<accession>A0ABR7WBL2</accession>
<dbReference type="EMBL" id="JACWMS010000002">
    <property type="protein sequence ID" value="MBD1320148.1"/>
    <property type="molecule type" value="Genomic_DNA"/>
</dbReference>